<reference evidence="1" key="1">
    <citation type="submission" date="2022-07" db="EMBL/GenBank/DDBJ databases">
        <title>Genome Sequence of Lecanicillium saksenae.</title>
        <authorList>
            <person name="Buettner E."/>
        </authorList>
    </citation>
    <scope>NUCLEOTIDE SEQUENCE</scope>
    <source>
        <strain evidence="1">VT-O1</strain>
    </source>
</reference>
<keyword evidence="2" id="KW-1185">Reference proteome</keyword>
<dbReference type="Proteomes" id="UP001148737">
    <property type="component" value="Unassembled WGS sequence"/>
</dbReference>
<protein>
    <submittedName>
        <fullName evidence="1">Uncharacterized protein</fullName>
    </submittedName>
</protein>
<organism evidence="1 2">
    <name type="scientific">Lecanicillium saksenae</name>
    <dbReference type="NCBI Taxonomy" id="468837"/>
    <lineage>
        <taxon>Eukaryota</taxon>
        <taxon>Fungi</taxon>
        <taxon>Dikarya</taxon>
        <taxon>Ascomycota</taxon>
        <taxon>Pezizomycotina</taxon>
        <taxon>Sordariomycetes</taxon>
        <taxon>Hypocreomycetidae</taxon>
        <taxon>Hypocreales</taxon>
        <taxon>Cordycipitaceae</taxon>
        <taxon>Lecanicillium</taxon>
    </lineage>
</organism>
<proteinExistence type="predicted"/>
<evidence type="ECO:0000313" key="1">
    <source>
        <dbReference type="EMBL" id="KAJ3478492.1"/>
    </source>
</evidence>
<evidence type="ECO:0000313" key="2">
    <source>
        <dbReference type="Proteomes" id="UP001148737"/>
    </source>
</evidence>
<sequence>MSIIPQPQSVALKEGTVELASLDAVLYTLDTNLNLEGYTIDISADHGVQLTGGSEAGLFYAKQTLRQLLPPSALRAGAKGPWQLAAQTISDEPSSGLRWRGCMLDVARHFMPVADVLHFIDVLAFHKLNTFHFHLTDDQGWRVDVPQWPRGGV</sequence>
<name>A0ACC1QLK0_9HYPO</name>
<gene>
    <name evidence="1" type="ORF">NLG97_g8564</name>
</gene>
<accession>A0ACC1QLK0</accession>
<comment type="caution">
    <text evidence="1">The sequence shown here is derived from an EMBL/GenBank/DDBJ whole genome shotgun (WGS) entry which is preliminary data.</text>
</comment>
<dbReference type="EMBL" id="JANAKD010001537">
    <property type="protein sequence ID" value="KAJ3478492.1"/>
    <property type="molecule type" value="Genomic_DNA"/>
</dbReference>